<dbReference type="RefSeq" id="XP_043167559.1">
    <property type="nucleotide sequence ID" value="XM_043311624.1"/>
</dbReference>
<dbReference type="EMBL" id="CAJRGZ010000017">
    <property type="protein sequence ID" value="CAG5156156.1"/>
    <property type="molecule type" value="Genomic_DNA"/>
</dbReference>
<comment type="caution">
    <text evidence="2">The sequence shown here is derived from an EMBL/GenBank/DDBJ whole genome shotgun (WGS) entry which is preliminary data.</text>
</comment>
<dbReference type="GeneID" id="67015635"/>
<dbReference type="Proteomes" id="UP000676310">
    <property type="component" value="Unassembled WGS sequence"/>
</dbReference>
<name>A0A8J2N4G8_9PLEO</name>
<gene>
    <name evidence="2" type="ORF">ALTATR162_LOCUS4014</name>
</gene>
<proteinExistence type="predicted"/>
<feature type="transmembrane region" description="Helical" evidence="1">
    <location>
        <begin position="12"/>
        <end position="32"/>
    </location>
</feature>
<evidence type="ECO:0000313" key="2">
    <source>
        <dbReference type="EMBL" id="CAG5156156.1"/>
    </source>
</evidence>
<sequence length="76" mass="8348">MLGLSFYHAELAIAHLINGILAGVAVATRIYVKIKTKQGIKADDLSIFLTLFFYYSAIVTVLRGKYPGISQAPEVF</sequence>
<evidence type="ECO:0000256" key="1">
    <source>
        <dbReference type="SAM" id="Phobius"/>
    </source>
</evidence>
<organism evidence="2 3">
    <name type="scientific">Alternaria atra</name>
    <dbReference type="NCBI Taxonomy" id="119953"/>
    <lineage>
        <taxon>Eukaryota</taxon>
        <taxon>Fungi</taxon>
        <taxon>Dikarya</taxon>
        <taxon>Ascomycota</taxon>
        <taxon>Pezizomycotina</taxon>
        <taxon>Dothideomycetes</taxon>
        <taxon>Pleosporomycetidae</taxon>
        <taxon>Pleosporales</taxon>
        <taxon>Pleosporineae</taxon>
        <taxon>Pleosporaceae</taxon>
        <taxon>Alternaria</taxon>
        <taxon>Alternaria sect. Ulocladioides</taxon>
    </lineage>
</organism>
<keyword evidence="1" id="KW-0472">Membrane</keyword>
<feature type="transmembrane region" description="Helical" evidence="1">
    <location>
        <begin position="44"/>
        <end position="62"/>
    </location>
</feature>
<accession>A0A8J2N4G8</accession>
<protein>
    <submittedName>
        <fullName evidence="2">Uncharacterized protein</fullName>
    </submittedName>
</protein>
<keyword evidence="1" id="KW-0812">Transmembrane</keyword>
<dbReference type="AlphaFoldDB" id="A0A8J2N4G8"/>
<keyword evidence="1" id="KW-1133">Transmembrane helix</keyword>
<keyword evidence="3" id="KW-1185">Reference proteome</keyword>
<dbReference type="OrthoDB" id="10356325at2759"/>
<evidence type="ECO:0000313" key="3">
    <source>
        <dbReference type="Proteomes" id="UP000676310"/>
    </source>
</evidence>
<reference evidence="2" key="1">
    <citation type="submission" date="2021-05" db="EMBL/GenBank/DDBJ databases">
        <authorList>
            <person name="Stam R."/>
        </authorList>
    </citation>
    <scope>NUCLEOTIDE SEQUENCE</scope>
    <source>
        <strain evidence="2">CS162</strain>
    </source>
</reference>